<accession>Q5K396</accession>
<reference evidence="1" key="1">
    <citation type="journal article" date="2005" name="Microbiology (Mosc.)">
        <title>Subtractive hybridization reveals a high genetic diversity in the fishpathogen Photobacterium damselae subsp. piscicida: evidence of a SXT-likeelement.</title>
        <authorList>
            <person name="Juiz-Rio S."/>
            <person name="Osorio C.R."/>
            <person name="de Lorenzo V."/>
            <person name="Lemos M.L."/>
        </authorList>
    </citation>
    <scope>NUCLEOTIDE SEQUENCE</scope>
    <source>
        <strain evidence="1">Pc554.2</strain>
    </source>
</reference>
<evidence type="ECO:0000313" key="1">
    <source>
        <dbReference type="EMBL" id="CAH04670.1"/>
    </source>
</evidence>
<dbReference type="EMBL" id="AJ749795">
    <property type="protein sequence ID" value="CAH04670.1"/>
    <property type="molecule type" value="Genomic_DNA"/>
</dbReference>
<sequence>MRFLFLSRGTKNHDKPLFLMVYRKVNRIFHGRVCDMDKFLQENVSKASNSILSEKFESESECTPKPLRELYKRGKKLIQAYLVLNQSSLPSHVIQEQLHQDINRVILNEKNQYEKVTTSHVEKSGQQVDLDFTHNRLIRIRSQKGTSAATTL</sequence>
<name>Q5K396_PHODP</name>
<feature type="non-terminal residue" evidence="1">
    <location>
        <position position="152"/>
    </location>
</feature>
<protein>
    <submittedName>
        <fullName evidence="1">Uncharacterized protein</fullName>
    </submittedName>
</protein>
<organism evidence="1">
    <name type="scientific">Photobacterium damsela subsp. piscicida</name>
    <name type="common">Pasteurella piscicida</name>
    <dbReference type="NCBI Taxonomy" id="38294"/>
    <lineage>
        <taxon>Bacteria</taxon>
        <taxon>Pseudomonadati</taxon>
        <taxon>Pseudomonadota</taxon>
        <taxon>Gammaproteobacteria</taxon>
        <taxon>Vibrionales</taxon>
        <taxon>Vibrionaceae</taxon>
        <taxon>Photobacterium</taxon>
    </lineage>
</organism>
<proteinExistence type="predicted"/>
<dbReference type="AlphaFoldDB" id="Q5K396"/>